<dbReference type="Proteomes" id="UP000054560">
    <property type="component" value="Unassembled WGS sequence"/>
</dbReference>
<dbReference type="InterPro" id="IPR046349">
    <property type="entry name" value="C1-like_sf"/>
</dbReference>
<dbReference type="GO" id="GO:0046872">
    <property type="term" value="F:metal ion binding"/>
    <property type="evidence" value="ECO:0007669"/>
    <property type="project" value="UniProtKB-KW"/>
</dbReference>
<keyword evidence="2" id="KW-0862">Zinc</keyword>
<dbReference type="GeneID" id="25900909"/>
<dbReference type="EMBL" id="KQ241608">
    <property type="protein sequence ID" value="KNC87470.1"/>
    <property type="molecule type" value="Genomic_DNA"/>
</dbReference>
<keyword evidence="1" id="KW-0479">Metal-binding</keyword>
<dbReference type="SMART" id="SM00109">
    <property type="entry name" value="C1"/>
    <property type="match status" value="1"/>
</dbReference>
<dbReference type="Gene3D" id="3.30.60.20">
    <property type="match status" value="1"/>
</dbReference>
<dbReference type="InterPro" id="IPR002219">
    <property type="entry name" value="PKC_DAG/PE"/>
</dbReference>
<dbReference type="RefSeq" id="XP_014161372.1">
    <property type="nucleotide sequence ID" value="XM_014305897.1"/>
</dbReference>
<feature type="region of interest" description="Disordered" evidence="3">
    <location>
        <begin position="57"/>
        <end position="97"/>
    </location>
</feature>
<dbReference type="AlphaFoldDB" id="A0A0L0GEM6"/>
<evidence type="ECO:0000313" key="5">
    <source>
        <dbReference type="EMBL" id="KNC87470.1"/>
    </source>
</evidence>
<feature type="domain" description="Phorbol-ester/DAG-type" evidence="4">
    <location>
        <begin position="131"/>
        <end position="182"/>
    </location>
</feature>
<reference evidence="5 6" key="1">
    <citation type="submission" date="2011-02" db="EMBL/GenBank/DDBJ databases">
        <title>The Genome Sequence of Sphaeroforma arctica JP610.</title>
        <authorList>
            <consortium name="The Broad Institute Genome Sequencing Platform"/>
            <person name="Russ C."/>
            <person name="Cuomo C."/>
            <person name="Young S.K."/>
            <person name="Zeng Q."/>
            <person name="Gargeya S."/>
            <person name="Alvarado L."/>
            <person name="Berlin A."/>
            <person name="Chapman S.B."/>
            <person name="Chen Z."/>
            <person name="Freedman E."/>
            <person name="Gellesch M."/>
            <person name="Goldberg J."/>
            <person name="Griggs A."/>
            <person name="Gujja S."/>
            <person name="Heilman E."/>
            <person name="Heiman D."/>
            <person name="Howarth C."/>
            <person name="Mehta T."/>
            <person name="Neiman D."/>
            <person name="Pearson M."/>
            <person name="Roberts A."/>
            <person name="Saif S."/>
            <person name="Shea T."/>
            <person name="Shenoy N."/>
            <person name="Sisk P."/>
            <person name="Stolte C."/>
            <person name="Sykes S."/>
            <person name="White J."/>
            <person name="Yandava C."/>
            <person name="Burger G."/>
            <person name="Gray M.W."/>
            <person name="Holland P.W.H."/>
            <person name="King N."/>
            <person name="Lang F.B.F."/>
            <person name="Roger A.J."/>
            <person name="Ruiz-Trillo I."/>
            <person name="Haas B."/>
            <person name="Nusbaum C."/>
            <person name="Birren B."/>
        </authorList>
    </citation>
    <scope>NUCLEOTIDE SEQUENCE [LARGE SCALE GENOMIC DNA]</scope>
    <source>
        <strain evidence="5 6">JP610</strain>
    </source>
</reference>
<name>A0A0L0GEM6_9EUKA</name>
<proteinExistence type="predicted"/>
<gene>
    <name evidence="5" type="ORF">SARC_00405</name>
</gene>
<evidence type="ECO:0000256" key="3">
    <source>
        <dbReference type="SAM" id="MobiDB-lite"/>
    </source>
</evidence>
<evidence type="ECO:0000259" key="4">
    <source>
        <dbReference type="PROSITE" id="PS50081"/>
    </source>
</evidence>
<organism evidence="5 6">
    <name type="scientific">Sphaeroforma arctica JP610</name>
    <dbReference type="NCBI Taxonomy" id="667725"/>
    <lineage>
        <taxon>Eukaryota</taxon>
        <taxon>Ichthyosporea</taxon>
        <taxon>Ichthyophonida</taxon>
        <taxon>Sphaeroforma</taxon>
    </lineage>
</organism>
<evidence type="ECO:0000256" key="2">
    <source>
        <dbReference type="ARBA" id="ARBA00022833"/>
    </source>
</evidence>
<evidence type="ECO:0000313" key="6">
    <source>
        <dbReference type="Proteomes" id="UP000054560"/>
    </source>
</evidence>
<keyword evidence="6" id="KW-1185">Reference proteome</keyword>
<sequence length="184" mass="20293">MGQDDMEDINRQIEELTATRTVAIARGDSTDLEQYDEQIRALFTKAKRTAINRKTILANNAKQRDSSRSNISALSSKSTKPTKRSDSSKLNNTLPSASKGRADYVEAVRVEEYAKNKANKGANPNKKPINGHVFKTVSVGVPSTCHHCKKSILGSIRSTSKCTNKQCSILVHKKCRELCSPCPQ</sequence>
<dbReference type="PROSITE" id="PS50081">
    <property type="entry name" value="ZF_DAG_PE_2"/>
    <property type="match status" value="1"/>
</dbReference>
<evidence type="ECO:0000256" key="1">
    <source>
        <dbReference type="ARBA" id="ARBA00022723"/>
    </source>
</evidence>
<dbReference type="SUPFAM" id="SSF57889">
    <property type="entry name" value="Cysteine-rich domain"/>
    <property type="match status" value="1"/>
</dbReference>
<accession>A0A0L0GEM6</accession>
<protein>
    <recommendedName>
        <fullName evidence="4">Phorbol-ester/DAG-type domain-containing protein</fullName>
    </recommendedName>
</protein>
<feature type="compositionally biased region" description="Polar residues" evidence="3">
    <location>
        <begin position="68"/>
        <end position="79"/>
    </location>
</feature>